<dbReference type="NCBIfam" id="TIGR00247">
    <property type="entry name" value="endolytic transglycosylase MltG"/>
    <property type="match status" value="1"/>
</dbReference>
<dbReference type="GO" id="GO:0008932">
    <property type="term" value="F:lytic endotransglycosylase activity"/>
    <property type="evidence" value="ECO:0007669"/>
    <property type="project" value="UniProtKB-UniRule"/>
</dbReference>
<dbReference type="PANTHER" id="PTHR30518:SF2">
    <property type="entry name" value="ENDOLYTIC MUREIN TRANSGLYCOSYLASE"/>
    <property type="match status" value="1"/>
</dbReference>
<feature type="region of interest" description="Disordered" evidence="8">
    <location>
        <begin position="1"/>
        <end position="235"/>
    </location>
</feature>
<name>A0ABD7UZF9_9ACTN</name>
<feature type="compositionally biased region" description="Basic and acidic residues" evidence="8">
    <location>
        <begin position="193"/>
        <end position="205"/>
    </location>
</feature>
<reference evidence="9 10" key="1">
    <citation type="submission" date="2019-02" db="EMBL/GenBank/DDBJ databases">
        <authorList>
            <consortium name="Pathogen Informatics"/>
        </authorList>
    </citation>
    <scope>NUCLEOTIDE SEQUENCE [LARGE SCALE GENOMIC DNA]</scope>
    <source>
        <strain evidence="9 10">3012STDY6756503</strain>
    </source>
</reference>
<feature type="site" description="Important for catalytic activity" evidence="7">
    <location>
        <position position="491"/>
    </location>
</feature>
<comment type="catalytic activity">
    <reaction evidence="7">
        <text>a peptidoglycan chain = a peptidoglycan chain with N-acetyl-1,6-anhydromuramyl-[peptide] at the reducing end + a peptidoglycan chain with N-acetylglucosamine at the non-reducing end.</text>
        <dbReference type="EC" id="4.2.2.29"/>
    </reaction>
</comment>
<evidence type="ECO:0000256" key="8">
    <source>
        <dbReference type="SAM" id="MobiDB-lite"/>
    </source>
</evidence>
<evidence type="ECO:0000256" key="3">
    <source>
        <dbReference type="ARBA" id="ARBA00022989"/>
    </source>
</evidence>
<evidence type="ECO:0000256" key="1">
    <source>
        <dbReference type="ARBA" id="ARBA00022475"/>
    </source>
</evidence>
<accession>A0ABD7UZF9</accession>
<evidence type="ECO:0000256" key="7">
    <source>
        <dbReference type="HAMAP-Rule" id="MF_02065"/>
    </source>
</evidence>
<feature type="compositionally biased region" description="Basic and acidic residues" evidence="8">
    <location>
        <begin position="152"/>
        <end position="178"/>
    </location>
</feature>
<dbReference type="GO" id="GO:0071555">
    <property type="term" value="P:cell wall organization"/>
    <property type="evidence" value="ECO:0007669"/>
    <property type="project" value="UniProtKB-KW"/>
</dbReference>
<feature type="transmembrane region" description="Helical" evidence="7">
    <location>
        <begin position="240"/>
        <end position="261"/>
    </location>
</feature>
<keyword evidence="6 7" id="KW-0961">Cell wall biogenesis/degradation</keyword>
<dbReference type="AlphaFoldDB" id="A0ABD7UZF9"/>
<dbReference type="EC" id="4.2.2.29" evidence="7"/>
<feature type="compositionally biased region" description="Basic and acidic residues" evidence="8">
    <location>
        <begin position="14"/>
        <end position="26"/>
    </location>
</feature>
<keyword evidence="1 7" id="KW-1003">Cell membrane</keyword>
<feature type="compositionally biased region" description="Low complexity" evidence="8">
    <location>
        <begin position="70"/>
        <end position="85"/>
    </location>
</feature>
<organism evidence="9 10">
    <name type="scientific">Gordonia paraffinivorans</name>
    <dbReference type="NCBI Taxonomy" id="175628"/>
    <lineage>
        <taxon>Bacteria</taxon>
        <taxon>Bacillati</taxon>
        <taxon>Actinomycetota</taxon>
        <taxon>Actinomycetes</taxon>
        <taxon>Mycobacteriales</taxon>
        <taxon>Gordoniaceae</taxon>
        <taxon>Gordonia</taxon>
    </lineage>
</organism>
<protein>
    <recommendedName>
        <fullName evidence="7">Endolytic murein transglycosylase</fullName>
        <ecNumber evidence="7">4.2.2.29</ecNumber>
    </recommendedName>
    <alternativeName>
        <fullName evidence="7">Peptidoglycan lytic transglycosylase</fullName>
    </alternativeName>
    <alternativeName>
        <fullName evidence="7">Peptidoglycan polymerization terminase</fullName>
    </alternativeName>
</protein>
<dbReference type="GO" id="GO:0005886">
    <property type="term" value="C:plasma membrane"/>
    <property type="evidence" value="ECO:0007669"/>
    <property type="project" value="UniProtKB-SubCell"/>
</dbReference>
<comment type="subcellular location">
    <subcellularLocation>
        <location evidence="7">Cell membrane</location>
        <topology evidence="7">Single-pass membrane protein</topology>
    </subcellularLocation>
</comment>
<sequence length="614" mass="67773">MTDERRRTRHRDQGRRAEGMDPERLRYFTQPAEGTPHTRHRRRRSAQAPGTTGPIPGLTPATPPGQRATPVRIPPGGQIPQQPRTRPVPPAADGQTEARTTPRASRPAEPQPPQPAEPHASRPAERQSPPRRPVPPREDRPVAEAETDTDFIVERRPAPAPDRRVDDPRDADDFRDVEVPEPSSAQPRRLRAARTDTEVRALHDPGEDDGWWPGVDDVEEPAAPRRPRRRSREKQKQRRAVVAVAVVFMLALVGGIGYFGLKTLGVFDSRKDYTNAAGTSDVIVDIPDNSTLADFGRILVDADVVGSVRAFVDAADGRPISGGIYKLRTQIPASTAVEMLTDESATHRVGRVVVPPGLQLDSKTGIDGKVTPGIFQRIQDATTVDVNGRSEGVTVTQLEEAAANSTPEELGVPSWAKEAVESMTGDHRRIEGLIAPATWERVEPQDSPVQILHDMIAKSATMFESWGLLDKNNSGLQPYETLVAASIVEREVRHEEDAPKVARVIRNRLDRDQKLEMDSTQNYTADVTNIDVHGDAYKADTEWNTYRYKGLPPTPIASVGMPALEAMLDPAPGRWLYFVTVDTAGTTRFADTFEEHKRNREEACDNKLVSTGCQ</sequence>
<keyword evidence="5 7" id="KW-0456">Lyase</keyword>
<gene>
    <name evidence="9" type="primary">yceG</name>
    <name evidence="7" type="synonym">mltG</name>
    <name evidence="9" type="ORF">NCTC8139_00894</name>
</gene>
<dbReference type="EMBL" id="CAACYD010000005">
    <property type="protein sequence ID" value="VFA82145.1"/>
    <property type="molecule type" value="Genomic_DNA"/>
</dbReference>
<evidence type="ECO:0000256" key="2">
    <source>
        <dbReference type="ARBA" id="ARBA00022692"/>
    </source>
</evidence>
<evidence type="ECO:0000313" key="9">
    <source>
        <dbReference type="EMBL" id="VFA82145.1"/>
    </source>
</evidence>
<feature type="compositionally biased region" description="Basic residues" evidence="8">
    <location>
        <begin position="225"/>
        <end position="235"/>
    </location>
</feature>
<feature type="compositionally biased region" description="Acidic residues" evidence="8">
    <location>
        <begin position="206"/>
        <end position="220"/>
    </location>
</feature>
<evidence type="ECO:0000313" key="10">
    <source>
        <dbReference type="Proteomes" id="UP000360750"/>
    </source>
</evidence>
<comment type="caution">
    <text evidence="9">The sequence shown here is derived from an EMBL/GenBank/DDBJ whole genome shotgun (WGS) entry which is preliminary data.</text>
</comment>
<comment type="function">
    <text evidence="7">Functions as a peptidoglycan terminase that cleaves nascent peptidoglycan strands endolytically to terminate their elongation.</text>
</comment>
<dbReference type="InterPro" id="IPR003770">
    <property type="entry name" value="MLTG-like"/>
</dbReference>
<keyword evidence="4 7" id="KW-0472">Membrane</keyword>
<evidence type="ECO:0000256" key="6">
    <source>
        <dbReference type="ARBA" id="ARBA00023316"/>
    </source>
</evidence>
<dbReference type="Proteomes" id="UP000360750">
    <property type="component" value="Unassembled WGS sequence"/>
</dbReference>
<feature type="compositionally biased region" description="Low complexity" evidence="8">
    <location>
        <begin position="49"/>
        <end position="60"/>
    </location>
</feature>
<dbReference type="HAMAP" id="MF_02065">
    <property type="entry name" value="MltG"/>
    <property type="match status" value="1"/>
</dbReference>
<comment type="similarity">
    <text evidence="7">Belongs to the transglycosylase MltG family.</text>
</comment>
<evidence type="ECO:0000256" key="4">
    <source>
        <dbReference type="ARBA" id="ARBA00023136"/>
    </source>
</evidence>
<proteinExistence type="inferred from homology"/>
<evidence type="ECO:0000256" key="5">
    <source>
        <dbReference type="ARBA" id="ARBA00023239"/>
    </source>
</evidence>
<dbReference type="GO" id="GO:0009252">
    <property type="term" value="P:peptidoglycan biosynthetic process"/>
    <property type="evidence" value="ECO:0007669"/>
    <property type="project" value="UniProtKB-UniRule"/>
</dbReference>
<keyword evidence="2 7" id="KW-0812">Transmembrane</keyword>
<dbReference type="PANTHER" id="PTHR30518">
    <property type="entry name" value="ENDOLYTIC MUREIN TRANSGLYCOSYLASE"/>
    <property type="match status" value="1"/>
</dbReference>
<dbReference type="Pfam" id="PF02618">
    <property type="entry name" value="YceG"/>
    <property type="match status" value="1"/>
</dbReference>
<keyword evidence="3 7" id="KW-1133">Transmembrane helix</keyword>